<evidence type="ECO:0000256" key="1">
    <source>
        <dbReference type="ARBA" id="ARBA00004651"/>
    </source>
</evidence>
<evidence type="ECO:0000256" key="9">
    <source>
        <dbReference type="ARBA" id="ARBA00022737"/>
    </source>
</evidence>
<dbReference type="GO" id="GO:0051119">
    <property type="term" value="F:sugar transmembrane transporter activity"/>
    <property type="evidence" value="ECO:0007669"/>
    <property type="project" value="InterPro"/>
</dbReference>
<dbReference type="OrthoDB" id="409725at2759"/>
<keyword evidence="8 13" id="KW-0812">Transmembrane</keyword>
<evidence type="ECO:0000256" key="8">
    <source>
        <dbReference type="ARBA" id="ARBA00022692"/>
    </source>
</evidence>
<dbReference type="GO" id="GO:0005886">
    <property type="term" value="C:plasma membrane"/>
    <property type="evidence" value="ECO:0007669"/>
    <property type="project" value="UniProtKB-SubCell"/>
</dbReference>
<evidence type="ECO:0000256" key="2">
    <source>
        <dbReference type="ARBA" id="ARBA00004653"/>
    </source>
</evidence>
<keyword evidence="10 13" id="KW-1133">Transmembrane helix</keyword>
<feature type="transmembrane region" description="Helical" evidence="13">
    <location>
        <begin position="66"/>
        <end position="87"/>
    </location>
</feature>
<evidence type="ECO:0000256" key="3">
    <source>
        <dbReference type="ARBA" id="ARBA00007809"/>
    </source>
</evidence>
<comment type="caution">
    <text evidence="14">The sequence shown here is derived from an EMBL/GenBank/DDBJ whole genome shotgun (WGS) entry which is preliminary data.</text>
</comment>
<evidence type="ECO:0000256" key="4">
    <source>
        <dbReference type="ARBA" id="ARBA00021741"/>
    </source>
</evidence>
<keyword evidence="5" id="KW-0813">Transport</keyword>
<name>A0A8K1CSD0_PYTOL</name>
<evidence type="ECO:0000313" key="14">
    <source>
        <dbReference type="EMBL" id="TMW67850.1"/>
    </source>
</evidence>
<dbReference type="InterPro" id="IPR047664">
    <property type="entry name" value="SWEET"/>
</dbReference>
<keyword evidence="12 13" id="KW-0472">Membrane</keyword>
<keyword evidence="7" id="KW-0762">Sugar transport</keyword>
<keyword evidence="11" id="KW-0333">Golgi apparatus</keyword>
<dbReference type="AlphaFoldDB" id="A0A8K1CSD0"/>
<dbReference type="InterPro" id="IPR004316">
    <property type="entry name" value="SWEET_rpt"/>
</dbReference>
<dbReference type="Gene3D" id="1.20.1280.290">
    <property type="match status" value="2"/>
</dbReference>
<keyword evidence="9" id="KW-0677">Repeat</keyword>
<feature type="transmembrane region" description="Helical" evidence="13">
    <location>
        <begin position="99"/>
        <end position="116"/>
    </location>
</feature>
<dbReference type="PANTHER" id="PTHR10791">
    <property type="entry name" value="RAG1-ACTIVATING PROTEIN 1"/>
    <property type="match status" value="1"/>
</dbReference>
<feature type="transmembrane region" description="Helical" evidence="13">
    <location>
        <begin position="136"/>
        <end position="156"/>
    </location>
</feature>
<dbReference type="Pfam" id="PF03083">
    <property type="entry name" value="MtN3_slv"/>
    <property type="match status" value="2"/>
</dbReference>
<dbReference type="FunFam" id="1.20.1280.290:FF:000004">
    <property type="entry name" value="Sugar transporter SWEET"/>
    <property type="match status" value="1"/>
</dbReference>
<evidence type="ECO:0000256" key="10">
    <source>
        <dbReference type="ARBA" id="ARBA00022989"/>
    </source>
</evidence>
<evidence type="ECO:0000313" key="15">
    <source>
        <dbReference type="Proteomes" id="UP000794436"/>
    </source>
</evidence>
<evidence type="ECO:0000256" key="11">
    <source>
        <dbReference type="ARBA" id="ARBA00023034"/>
    </source>
</evidence>
<gene>
    <name evidence="14" type="ORF">Poli38472_007522</name>
</gene>
<reference evidence="14" key="1">
    <citation type="submission" date="2019-03" db="EMBL/GenBank/DDBJ databases">
        <title>Long read genome sequence of the mycoparasitic Pythium oligandrum ATCC 38472 isolated from sugarbeet rhizosphere.</title>
        <authorList>
            <person name="Gaulin E."/>
        </authorList>
    </citation>
    <scope>NUCLEOTIDE SEQUENCE</scope>
    <source>
        <strain evidence="14">ATCC 38472_TT</strain>
    </source>
</reference>
<dbReference type="PANTHER" id="PTHR10791:SF30">
    <property type="entry name" value="SUGAR TRANSPORTER SWEET1"/>
    <property type="match status" value="1"/>
</dbReference>
<evidence type="ECO:0000256" key="5">
    <source>
        <dbReference type="ARBA" id="ARBA00022448"/>
    </source>
</evidence>
<feature type="transmembrane region" description="Helical" evidence="13">
    <location>
        <begin position="37"/>
        <end position="60"/>
    </location>
</feature>
<comment type="similarity">
    <text evidence="3">Belongs to the SWEET sugar transporter family.</text>
</comment>
<dbReference type="Proteomes" id="UP000794436">
    <property type="component" value="Unassembled WGS sequence"/>
</dbReference>
<dbReference type="GO" id="GO:0000139">
    <property type="term" value="C:Golgi membrane"/>
    <property type="evidence" value="ECO:0007669"/>
    <property type="project" value="UniProtKB-SubCell"/>
</dbReference>
<keyword evidence="6" id="KW-1003">Cell membrane</keyword>
<proteinExistence type="inferred from homology"/>
<evidence type="ECO:0000256" key="13">
    <source>
        <dbReference type="SAM" id="Phobius"/>
    </source>
</evidence>
<evidence type="ECO:0000256" key="12">
    <source>
        <dbReference type="ARBA" id="ARBA00023136"/>
    </source>
</evidence>
<accession>A0A8K1CSD0</accession>
<organism evidence="14 15">
    <name type="scientific">Pythium oligandrum</name>
    <name type="common">Mycoparasitic fungus</name>
    <dbReference type="NCBI Taxonomy" id="41045"/>
    <lineage>
        <taxon>Eukaryota</taxon>
        <taxon>Sar</taxon>
        <taxon>Stramenopiles</taxon>
        <taxon>Oomycota</taxon>
        <taxon>Peronosporomycetes</taxon>
        <taxon>Pythiales</taxon>
        <taxon>Pythiaceae</taxon>
        <taxon>Pythium</taxon>
    </lineage>
</organism>
<protein>
    <recommendedName>
        <fullName evidence="4">Sugar transporter SWEET1</fullName>
    </recommendedName>
</protein>
<feature type="transmembrane region" description="Helical" evidence="13">
    <location>
        <begin position="6"/>
        <end position="25"/>
    </location>
</feature>
<evidence type="ECO:0000256" key="7">
    <source>
        <dbReference type="ARBA" id="ARBA00022597"/>
    </source>
</evidence>
<evidence type="ECO:0000256" key="6">
    <source>
        <dbReference type="ARBA" id="ARBA00022475"/>
    </source>
</evidence>
<sequence length="289" mass="31791">MGGPVVTVFKVLASISAVYMCFSPSKAMYRIHKQRSTGVMSVVPLIALFVASHACLLYGYTSDNYFPIFTTYLIGDLASVAFTIVYFRYSNDRRNVLKLSAIALFLCAILTTYAVLGKNGKLGHSPRTVDQVVGYINVATAIVMYTSPFSTIMLVIRTKSAESVPFAMVLVGLLNNTLWAIYGFLIMDVIVIAPCVASVVIGLIQVVLYFIFHPKKRTAGGIEIEPTETLAGINYEQQTGIDKVDANHITIHVEEDATYYKLQSPHMDRTVHGASAFGKEHDENEEAPK</sequence>
<feature type="transmembrane region" description="Helical" evidence="13">
    <location>
        <begin position="163"/>
        <end position="185"/>
    </location>
</feature>
<feature type="transmembrane region" description="Helical" evidence="13">
    <location>
        <begin position="191"/>
        <end position="212"/>
    </location>
</feature>
<keyword evidence="15" id="KW-1185">Reference proteome</keyword>
<comment type="subcellular location">
    <subcellularLocation>
        <location evidence="1">Cell membrane</location>
        <topology evidence="1">Multi-pass membrane protein</topology>
    </subcellularLocation>
    <subcellularLocation>
        <location evidence="2">Golgi apparatus membrane</location>
        <topology evidence="2">Multi-pass membrane protein</topology>
    </subcellularLocation>
</comment>
<dbReference type="FunFam" id="1.20.1280.290:FF:000007">
    <property type="entry name" value="Bidirectional sugar transporter SWEET7"/>
    <property type="match status" value="1"/>
</dbReference>
<dbReference type="EMBL" id="SPLM01000003">
    <property type="protein sequence ID" value="TMW67850.1"/>
    <property type="molecule type" value="Genomic_DNA"/>
</dbReference>